<dbReference type="GO" id="GO:0000166">
    <property type="term" value="F:nucleotide binding"/>
    <property type="evidence" value="ECO:0007669"/>
    <property type="project" value="InterPro"/>
</dbReference>
<keyword evidence="6 13" id="KW-0235">DNA replication</keyword>
<keyword evidence="4 13" id="KW-0808">Transferase</keyword>
<dbReference type="Gene3D" id="1.10.3200.20">
    <property type="entry name" value="DNA Polymerase alpha, zinc finger"/>
    <property type="match status" value="1"/>
</dbReference>
<proteinExistence type="inferred from homology"/>
<keyword evidence="5 13" id="KW-0548">Nucleotidyltransferase</keyword>
<keyword evidence="8" id="KW-0863">Zinc-finger</keyword>
<feature type="domain" description="DNA-directed DNA polymerase family B multifunctional" evidence="16">
    <location>
        <begin position="770"/>
        <end position="1214"/>
    </location>
</feature>
<dbReference type="GO" id="GO:1902975">
    <property type="term" value="P:mitotic DNA replication initiation"/>
    <property type="evidence" value="ECO:0007669"/>
    <property type="project" value="InterPro"/>
</dbReference>
<feature type="region of interest" description="Disordered" evidence="15">
    <location>
        <begin position="1440"/>
        <end position="1475"/>
    </location>
</feature>
<evidence type="ECO:0000259" key="16">
    <source>
        <dbReference type="Pfam" id="PF00136"/>
    </source>
</evidence>
<dbReference type="InterPro" id="IPR038256">
    <property type="entry name" value="Pol_alpha_znc_sf"/>
</dbReference>
<evidence type="ECO:0000313" key="21">
    <source>
        <dbReference type="Proteomes" id="UP000217199"/>
    </source>
</evidence>
<dbReference type="PANTHER" id="PTHR45861">
    <property type="entry name" value="DNA POLYMERASE ALPHA CATALYTIC SUBUNIT"/>
    <property type="match status" value="1"/>
</dbReference>
<dbReference type="InterPro" id="IPR006172">
    <property type="entry name" value="DNA-dir_DNA_pol_B"/>
</dbReference>
<dbReference type="SMART" id="SM00486">
    <property type="entry name" value="POLBc"/>
    <property type="match status" value="1"/>
</dbReference>
<evidence type="ECO:0000313" key="20">
    <source>
        <dbReference type="EMBL" id="PAV20052.1"/>
    </source>
</evidence>
<dbReference type="InterPro" id="IPR037239">
    <property type="entry name" value="OSBP_sf"/>
</dbReference>
<dbReference type="FunCoup" id="A0A286UKF4">
    <property type="interactions" value="502"/>
</dbReference>
<dbReference type="Gene3D" id="3.90.1600.10">
    <property type="entry name" value="Palm domain of DNA polymerase"/>
    <property type="match status" value="1"/>
</dbReference>
<evidence type="ECO:0000256" key="10">
    <source>
        <dbReference type="ARBA" id="ARBA00022932"/>
    </source>
</evidence>
<dbReference type="Pfam" id="PF03104">
    <property type="entry name" value="DNA_pol_B_exo1"/>
    <property type="match status" value="1"/>
</dbReference>
<evidence type="ECO:0000256" key="13">
    <source>
        <dbReference type="RuleBase" id="RU000442"/>
    </source>
</evidence>
<dbReference type="Proteomes" id="UP000217199">
    <property type="component" value="Unassembled WGS sequence"/>
</dbReference>
<evidence type="ECO:0000256" key="7">
    <source>
        <dbReference type="ARBA" id="ARBA00022723"/>
    </source>
</evidence>
<dbReference type="GO" id="GO:0008270">
    <property type="term" value="F:zinc ion binding"/>
    <property type="evidence" value="ECO:0007669"/>
    <property type="project" value="UniProtKB-KW"/>
</dbReference>
<dbReference type="GO" id="GO:0003697">
    <property type="term" value="F:single-stranded DNA binding"/>
    <property type="evidence" value="ECO:0007669"/>
    <property type="project" value="TreeGrafter"/>
</dbReference>
<keyword evidence="12" id="KW-0539">Nucleus</keyword>
<dbReference type="InterPro" id="IPR024647">
    <property type="entry name" value="DNA_pol_a_cat_su_N"/>
</dbReference>
<evidence type="ECO:0000259" key="19">
    <source>
        <dbReference type="Pfam" id="PF12254"/>
    </source>
</evidence>
<evidence type="ECO:0000256" key="9">
    <source>
        <dbReference type="ARBA" id="ARBA00022833"/>
    </source>
</evidence>
<dbReference type="NCBIfam" id="TIGR00592">
    <property type="entry name" value="pol2"/>
    <property type="match status" value="1"/>
</dbReference>
<dbReference type="SUPFAM" id="SSF53098">
    <property type="entry name" value="Ribonuclease H-like"/>
    <property type="match status" value="1"/>
</dbReference>
<feature type="compositionally biased region" description="Basic residues" evidence="15">
    <location>
        <begin position="91"/>
        <end position="100"/>
    </location>
</feature>
<dbReference type="GO" id="GO:0003688">
    <property type="term" value="F:DNA replication origin binding"/>
    <property type="evidence" value="ECO:0007669"/>
    <property type="project" value="TreeGrafter"/>
</dbReference>
<dbReference type="InterPro" id="IPR036397">
    <property type="entry name" value="RNaseH_sf"/>
</dbReference>
<dbReference type="Pfam" id="PF00136">
    <property type="entry name" value="DNA_pol_B"/>
    <property type="match status" value="1"/>
</dbReference>
<dbReference type="PROSITE" id="PS00116">
    <property type="entry name" value="DNA_POLYMERASE_B"/>
    <property type="match status" value="1"/>
</dbReference>
<comment type="catalytic activity">
    <reaction evidence="13">
        <text>DNA(n) + a 2'-deoxyribonucleoside 5'-triphosphate = DNA(n+1) + diphosphate</text>
        <dbReference type="Rhea" id="RHEA:22508"/>
        <dbReference type="Rhea" id="RHEA-COMP:17339"/>
        <dbReference type="Rhea" id="RHEA-COMP:17340"/>
        <dbReference type="ChEBI" id="CHEBI:33019"/>
        <dbReference type="ChEBI" id="CHEBI:61560"/>
        <dbReference type="ChEBI" id="CHEBI:173112"/>
        <dbReference type="EC" id="2.7.7.7"/>
    </reaction>
</comment>
<dbReference type="GO" id="GO:0003887">
    <property type="term" value="F:DNA-directed DNA polymerase activity"/>
    <property type="evidence" value="ECO:0007669"/>
    <property type="project" value="UniProtKB-KW"/>
</dbReference>
<dbReference type="FunFam" id="1.10.132.60:FF:000004">
    <property type="entry name" value="DNA polymerase"/>
    <property type="match status" value="1"/>
</dbReference>
<dbReference type="Pfam" id="PF08996">
    <property type="entry name" value="zf-DNA_Pol"/>
    <property type="match status" value="1"/>
</dbReference>
<dbReference type="Gene3D" id="1.10.132.60">
    <property type="entry name" value="DNA polymerase family B, C-terminal domain"/>
    <property type="match status" value="1"/>
</dbReference>
<evidence type="ECO:0000256" key="5">
    <source>
        <dbReference type="ARBA" id="ARBA00022695"/>
    </source>
</evidence>
<accession>A0A286UKF4</accession>
<dbReference type="FunFam" id="3.30.70.2820:FF:000001">
    <property type="entry name" value="DNA polymerase"/>
    <property type="match status" value="1"/>
</dbReference>
<dbReference type="Gene3D" id="6.10.10.100">
    <property type="match status" value="1"/>
</dbReference>
<dbReference type="InterPro" id="IPR042087">
    <property type="entry name" value="DNA_pol_B_thumb"/>
</dbReference>
<feature type="compositionally biased region" description="Polar residues" evidence="15">
    <location>
        <begin position="1608"/>
        <end position="1619"/>
    </location>
</feature>
<evidence type="ECO:0000256" key="6">
    <source>
        <dbReference type="ARBA" id="ARBA00022705"/>
    </source>
</evidence>
<dbReference type="GO" id="GO:0006273">
    <property type="term" value="P:lagging strand elongation"/>
    <property type="evidence" value="ECO:0007669"/>
    <property type="project" value="TreeGrafter"/>
</dbReference>
<name>A0A286UKF4_9AGAM</name>
<dbReference type="InterPro" id="IPR000648">
    <property type="entry name" value="Oxysterol-bd"/>
</dbReference>
<keyword evidence="21" id="KW-1185">Reference proteome</keyword>
<dbReference type="Gene3D" id="3.30.70.3490">
    <property type="match status" value="1"/>
</dbReference>
<comment type="caution">
    <text evidence="20">The sequence shown here is derived from an EMBL/GenBank/DDBJ whole genome shotgun (WGS) entry which is preliminary data.</text>
</comment>
<dbReference type="CDD" id="cd05532">
    <property type="entry name" value="POLBc_alpha"/>
    <property type="match status" value="1"/>
</dbReference>
<feature type="compositionally biased region" description="Basic and acidic residues" evidence="15">
    <location>
        <begin position="1961"/>
        <end position="1978"/>
    </location>
</feature>
<keyword evidence="9" id="KW-0862">Zinc</keyword>
<dbReference type="InterPro" id="IPR043502">
    <property type="entry name" value="DNA/RNA_pol_sf"/>
</dbReference>
<evidence type="ECO:0000256" key="11">
    <source>
        <dbReference type="ARBA" id="ARBA00023125"/>
    </source>
</evidence>
<dbReference type="InterPro" id="IPR023211">
    <property type="entry name" value="DNA_pol_palm_dom_sf"/>
</dbReference>
<keyword evidence="10 13" id="KW-0239">DNA-directed DNA polymerase</keyword>
<dbReference type="InterPro" id="IPR017964">
    <property type="entry name" value="DNA-dir_DNA_pol_B_CS"/>
</dbReference>
<dbReference type="InterPro" id="IPR018494">
    <property type="entry name" value="Oxysterol-bd_CS"/>
</dbReference>
<feature type="region of interest" description="Disordered" evidence="15">
    <location>
        <begin position="63"/>
        <end position="124"/>
    </location>
</feature>
<dbReference type="PRINTS" id="PR00106">
    <property type="entry name" value="DNAPOLB"/>
</dbReference>
<feature type="domain" description="DNA polymerase alpha catalytic subunit N-terminal" evidence="19">
    <location>
        <begin position="14"/>
        <end position="76"/>
    </location>
</feature>
<evidence type="ECO:0000256" key="4">
    <source>
        <dbReference type="ARBA" id="ARBA00022679"/>
    </source>
</evidence>
<dbReference type="GO" id="GO:0008289">
    <property type="term" value="F:lipid binding"/>
    <property type="evidence" value="ECO:0007669"/>
    <property type="project" value="InterPro"/>
</dbReference>
<feature type="compositionally biased region" description="Low complexity" evidence="15">
    <location>
        <begin position="1445"/>
        <end position="1455"/>
    </location>
</feature>
<evidence type="ECO:0000256" key="8">
    <source>
        <dbReference type="ARBA" id="ARBA00022771"/>
    </source>
</evidence>
<evidence type="ECO:0000259" key="17">
    <source>
        <dbReference type="Pfam" id="PF03104"/>
    </source>
</evidence>
<comment type="similarity">
    <text evidence="2 13">Belongs to the DNA polymerase type-B family.</text>
</comment>
<dbReference type="Gene3D" id="3.30.70.2820">
    <property type="match status" value="1"/>
</dbReference>
<feature type="compositionally biased region" description="Basic and acidic residues" evidence="15">
    <location>
        <begin position="1"/>
        <end position="30"/>
    </location>
</feature>
<evidence type="ECO:0000259" key="18">
    <source>
        <dbReference type="Pfam" id="PF08996"/>
    </source>
</evidence>
<dbReference type="STRING" id="2282107.A0A286UKF4"/>
<dbReference type="OrthoDB" id="6755010at2759"/>
<dbReference type="EMBL" id="NBII01000004">
    <property type="protein sequence ID" value="PAV20052.1"/>
    <property type="molecule type" value="Genomic_DNA"/>
</dbReference>
<evidence type="ECO:0000256" key="14">
    <source>
        <dbReference type="RuleBase" id="RU003844"/>
    </source>
</evidence>
<dbReference type="InterPro" id="IPR045846">
    <property type="entry name" value="POLBc_alpha"/>
</dbReference>
<comment type="similarity">
    <text evidence="3 14">Belongs to the OSBP family.</text>
</comment>
<dbReference type="InterPro" id="IPR012337">
    <property type="entry name" value="RNaseH-like_sf"/>
</dbReference>
<dbReference type="Gene3D" id="2.40.160.120">
    <property type="match status" value="1"/>
</dbReference>
<dbReference type="FunFam" id="1.10.287.690:FF:000003">
    <property type="entry name" value="DNA polymerase"/>
    <property type="match status" value="1"/>
</dbReference>
<reference evidence="20 21" key="1">
    <citation type="journal article" date="2017" name="Mol. Ecol.">
        <title>Comparative and population genomic landscape of Phellinus noxius: A hypervariable fungus causing root rot in trees.</title>
        <authorList>
            <person name="Chung C.L."/>
            <person name="Lee T.J."/>
            <person name="Akiba M."/>
            <person name="Lee H.H."/>
            <person name="Kuo T.H."/>
            <person name="Liu D."/>
            <person name="Ke H.M."/>
            <person name="Yokoi T."/>
            <person name="Roa M.B."/>
            <person name="Lu M.J."/>
            <person name="Chang Y.Y."/>
            <person name="Ann P.J."/>
            <person name="Tsai J.N."/>
            <person name="Chen C.Y."/>
            <person name="Tzean S.S."/>
            <person name="Ota Y."/>
            <person name="Hattori T."/>
            <person name="Sahashi N."/>
            <person name="Liou R.F."/>
            <person name="Kikuchi T."/>
            <person name="Tsai I.J."/>
        </authorList>
    </citation>
    <scope>NUCLEOTIDE SEQUENCE [LARGE SCALE GENOMIC DNA]</scope>
    <source>
        <strain evidence="20 21">FFPRI411160</strain>
    </source>
</reference>
<feature type="region of interest" description="Disordered" evidence="15">
    <location>
        <begin position="1959"/>
        <end position="1978"/>
    </location>
</feature>
<dbReference type="CDD" id="cd05776">
    <property type="entry name" value="DNA_polB_alpha_exo"/>
    <property type="match status" value="1"/>
</dbReference>
<dbReference type="InterPro" id="IPR015088">
    <property type="entry name" value="Znf_DNA-dir_DNA_pol_B_alpha"/>
</dbReference>
<dbReference type="SUPFAM" id="SSF144000">
    <property type="entry name" value="Oxysterol-binding protein-like"/>
    <property type="match status" value="1"/>
</dbReference>
<evidence type="ECO:0000256" key="3">
    <source>
        <dbReference type="ARBA" id="ARBA00008842"/>
    </source>
</evidence>
<evidence type="ECO:0000256" key="15">
    <source>
        <dbReference type="SAM" id="MobiDB-lite"/>
    </source>
</evidence>
<dbReference type="GO" id="GO:0005658">
    <property type="term" value="C:alpha DNA polymerase:primase complex"/>
    <property type="evidence" value="ECO:0007669"/>
    <property type="project" value="TreeGrafter"/>
</dbReference>
<gene>
    <name evidence="20" type="ORF">PNOK_0498600</name>
</gene>
<dbReference type="GO" id="GO:0006281">
    <property type="term" value="P:DNA repair"/>
    <property type="evidence" value="ECO:0007669"/>
    <property type="project" value="UniProtKB-ARBA"/>
</dbReference>
<evidence type="ECO:0000256" key="2">
    <source>
        <dbReference type="ARBA" id="ARBA00005755"/>
    </source>
</evidence>
<dbReference type="InterPro" id="IPR006134">
    <property type="entry name" value="DNA-dir_DNA_pol_B_multi_dom"/>
</dbReference>
<dbReference type="Gene3D" id="2.40.50.730">
    <property type="match status" value="1"/>
</dbReference>
<sequence length="1978" mass="221630">MADRRSKASKAEKLAELKRAREGGGRNWKQEEDDDLYDEVDEDQYKSIVKGRLQRDDFIVDDGVEGYADNGMDDWENNGGVPESDEEVKPKAKKKAKSVKNKPAPPPVPAATFNDYKPKPSAANEEDFMASLLVNLDEKAIRSAPTNNRKRKPREDSSAFSSDAETYDAYRFNDDAYADTSSDGPNDDYLAVSGDDYSHGASRFKKPRKDDPDIIPTVNKLREFTVDTSSVSGDDAFDDIDMDDFAMDEEDIKPQVEKVKMEIDEPSLHASTSQDTKGKAPAIDVKKEETPSWLNVHASLKVNTEDSLGPLASTSSGNSGSSKVDVLEKDGSLRFFWIDYLEQEGKVHFIGKLKDKISQQWISCCISVDNLQRNLFLLPRERRLEDGYETDIVPSMKDIYSDFDEIRKPAKIKTFKAKFVKRKYAFGEPDVPTAETKWMKVVYPFSEPQIPENTTSPNIAKVFGTRTSAFELLVLKRKIMGPCWLEIKNPQVEYKGISWCKFEATVSDTKDINPFSDTDPNAPKDTPPLTVMSLSVRTIVNYKENKREIVCATARTWSNLDIDDPTPPDQLPCSVHTLVRPLDKFPAKFQTVAQSNKIGLISAEANERVLLNRLLVTIHKTDPDVIVGHEFLGVSLDVLLTRMRDLKADNWSRMGRFKRSRWPLIGKQGTNIKFLSGRLLCDLASDGAKGMISSTTWSLTEMCTTHLKLERQEIDPDEVANYFDGTVTSPDRLLTFVRHCEMDAHYQMAIAASVQILPLTKQLTNLAGNSWNKTLNGGRAERNEYILLHEFHRLKYICPDKTFGKKSAAAVKIEAEEGDAAAETTSKSKKDKYKGGLVFEPKRGLWDKYILVMDFNSLYPSIIQEYNIDFTTVDRVESEDGEEKIPEPPAPEVPQGVLPRLIATLVNRRRQVKSLMKDRSISQAKRLQFDIKQQALKLTANSMYGCLGFEYSRFYARPLAALTTFKGREILTHTRELAESLQLDVVYGDTDSVFVNSNVTDFAEALKISAEFKKQVNEQYKLLEIDLDGVFQRLLLLQKKKYAAVKMEDENRTSVEVKGLDMKRREYCTLSKSVSQYVINQILSGEATEIVIEKIHEYLGTIGESVRSGKIGLEEFIIFKRLGKNPEDYPDAKSQPHVTVALRMKQKGQSARAGDVIPYIFCVSSGGETTKHGQADKAYHPDEIRRGHGTLQVDYEYYLSQQVLPPIERLCDPIEGTDRARLAECLGLDPGRFRSYVGNDTNERVFGTLESQMPDSIRFKDCEPLTIRCRHCDGRMPFTHVSERATSILHSKGPKCGSTECGAPLNVRSMCLQLESQIRDCINKYYEGWTVCDDPTCRNRAKMMGVYGRRCLRPGCRGSVTFEYSDSQLYNQLMYFSSLVDERKIRGSLKGASHEDAVVAITGQNVELLDAMNGVVNNLVIDISSGFHNYFMAPSKDTNELKDASTNSTTSNTDIDSSKPVVVDEGNPESAEAELAAATELPDSGETSEGGKLKMIVQLLKRCLGVKDLAAMRLSLPASLLEPIPNLEYWHYLDRPDLFVSINDSDDPFERMLAVIRFTFTKDLKFIRGKVVKPYNSVLGEHFRAHWDVLPVEYPSDPSQGPIHRQHITTPSPSANASSIFGKGPKDESTLSLRSAKSTSSSKRTSFFDFATARATPLPKSAGPASPEATPVAAIEGNLAAQVSNLSLGGGSFESGTSSSGEATTAADRVRVAFLTEQVSHHPPISAYYASCPSRGVSLMGIDQISARVSGTSWGWRGEQYQITHPVAMVNGMLRGSFYVTVGESTVITCSQKDGKGKGKEQLRTIIEYKEEPWISGPKFAVEGVIHTYTEGETEHEEWTKVKHVPKQYAVAYFEGSWRGVVRWRRVDSSDQAVLLDLNPLLVIPKRVRPLEKQHAFESRKLWENVTSKLLSKEYSEATRHKHSIEQSQRDRAAEKKRKGEEHVPAYFEKDISSGIPRLTAEGRKILEEEAKSTEGES</sequence>
<dbReference type="Pfam" id="PF01237">
    <property type="entry name" value="Oxysterol_BP"/>
    <property type="match status" value="2"/>
</dbReference>
<evidence type="ECO:0000256" key="1">
    <source>
        <dbReference type="ARBA" id="ARBA00004123"/>
    </source>
</evidence>
<feature type="region of interest" description="Disordered" evidence="15">
    <location>
        <begin position="1917"/>
        <end position="1946"/>
    </location>
</feature>
<dbReference type="InterPro" id="IPR006133">
    <property type="entry name" value="DNA-dir_DNA_pol_B_exonuc"/>
</dbReference>
<dbReference type="Gene3D" id="3.30.420.10">
    <property type="entry name" value="Ribonuclease H-like superfamily/Ribonuclease H"/>
    <property type="match status" value="1"/>
</dbReference>
<dbReference type="SUPFAM" id="SSF56672">
    <property type="entry name" value="DNA/RNA polymerases"/>
    <property type="match status" value="1"/>
</dbReference>
<organism evidence="20 21">
    <name type="scientific">Pyrrhoderma noxium</name>
    <dbReference type="NCBI Taxonomy" id="2282107"/>
    <lineage>
        <taxon>Eukaryota</taxon>
        <taxon>Fungi</taxon>
        <taxon>Dikarya</taxon>
        <taxon>Basidiomycota</taxon>
        <taxon>Agaricomycotina</taxon>
        <taxon>Agaricomycetes</taxon>
        <taxon>Hymenochaetales</taxon>
        <taxon>Hymenochaetaceae</taxon>
        <taxon>Pyrrhoderma</taxon>
    </lineage>
</organism>
<dbReference type="PROSITE" id="PS01013">
    <property type="entry name" value="OSBP"/>
    <property type="match status" value="1"/>
</dbReference>
<feature type="region of interest" description="Disordered" evidence="15">
    <location>
        <begin position="1"/>
        <end position="35"/>
    </location>
</feature>
<dbReference type="Pfam" id="PF12254">
    <property type="entry name" value="DNA_pol_alpha_N"/>
    <property type="match status" value="1"/>
</dbReference>
<dbReference type="Gene3D" id="1.10.287.690">
    <property type="entry name" value="Helix hairpin bin"/>
    <property type="match status" value="1"/>
</dbReference>
<dbReference type="FunFam" id="3.30.420.10:FF:000036">
    <property type="entry name" value="DNA polymerase"/>
    <property type="match status" value="1"/>
</dbReference>
<evidence type="ECO:0000256" key="12">
    <source>
        <dbReference type="ARBA" id="ARBA00023242"/>
    </source>
</evidence>
<dbReference type="PANTHER" id="PTHR45861:SF1">
    <property type="entry name" value="DNA POLYMERASE ALPHA CATALYTIC SUBUNIT"/>
    <property type="match status" value="1"/>
</dbReference>
<keyword evidence="11 13" id="KW-0238">DNA-binding</keyword>
<keyword evidence="7" id="KW-0479">Metal-binding</keyword>
<dbReference type="GO" id="GO:0006272">
    <property type="term" value="P:leading strand elongation"/>
    <property type="evidence" value="ECO:0007669"/>
    <property type="project" value="TreeGrafter"/>
</dbReference>
<dbReference type="InParanoid" id="A0A286UKF4"/>
<dbReference type="EC" id="2.7.7.7" evidence="13"/>
<feature type="domain" description="Zinc finger DNA-directed DNA polymerase family B alpha" evidence="18">
    <location>
        <begin position="1251"/>
        <end position="1419"/>
    </location>
</feature>
<dbReference type="GO" id="GO:0003682">
    <property type="term" value="F:chromatin binding"/>
    <property type="evidence" value="ECO:0007669"/>
    <property type="project" value="TreeGrafter"/>
</dbReference>
<feature type="region of interest" description="Disordered" evidence="15">
    <location>
        <begin position="1598"/>
        <end position="1637"/>
    </location>
</feature>
<feature type="region of interest" description="Disordered" evidence="15">
    <location>
        <begin position="139"/>
        <end position="215"/>
    </location>
</feature>
<feature type="domain" description="DNA-directed DNA polymerase family B exonuclease" evidence="17">
    <location>
        <begin position="461"/>
        <end position="701"/>
    </location>
</feature>
<comment type="subcellular location">
    <subcellularLocation>
        <location evidence="1">Nucleus</location>
    </subcellularLocation>
</comment>
<protein>
    <recommendedName>
        <fullName evidence="13">DNA polymerase</fullName>
        <ecNumber evidence="13">2.7.7.7</ecNumber>
    </recommendedName>
</protein>